<reference evidence="1 2" key="2">
    <citation type="submission" date="2024-01" db="EMBL/GenBank/DDBJ databases">
        <authorList>
            <person name="Xie X."/>
        </authorList>
    </citation>
    <scope>NUCLEOTIDE SEQUENCE [LARGE SCALE GENOMIC DNA]</scope>
    <source>
        <strain evidence="1">SCUT-1</strain>
    </source>
</reference>
<evidence type="ECO:0000313" key="1">
    <source>
        <dbReference type="EMBL" id="MEB4590094.1"/>
    </source>
</evidence>
<accession>A0ABU6CTG2</accession>
<comment type="caution">
    <text evidence="1">The sequence shown here is derived from an EMBL/GenBank/DDBJ whole genome shotgun (WGS) entry which is preliminary data.</text>
</comment>
<sequence>MTIRNDILGFLEAVGDRASRIDLLATMQAMPYSHALPDIEAELTAMMADGLLDFDSVTEWYSVIAQPAVTMDDALASILCDPCPTDVPPVNEIKLHTDATGISPAQAQAGLDRIGNYVALSACSGLRTKLLAAGVPQADIDAYYGDIQASMRVLQAMVDHYADAPV</sequence>
<evidence type="ECO:0000313" key="2">
    <source>
        <dbReference type="Proteomes" id="UP001308005"/>
    </source>
</evidence>
<keyword evidence="2" id="KW-1185">Reference proteome</keyword>
<proteinExistence type="predicted"/>
<dbReference type="EMBL" id="JAYMYJ010000030">
    <property type="protein sequence ID" value="MEB4590094.1"/>
    <property type="molecule type" value="Genomic_DNA"/>
</dbReference>
<dbReference type="Proteomes" id="UP001308005">
    <property type="component" value="Unassembled WGS sequence"/>
</dbReference>
<organism evidence="1 2">
    <name type="scientific">Candidatus Thiothrix phosphatis</name>
    <dbReference type="NCBI Taxonomy" id="3112415"/>
    <lineage>
        <taxon>Bacteria</taxon>
        <taxon>Pseudomonadati</taxon>
        <taxon>Pseudomonadota</taxon>
        <taxon>Gammaproteobacteria</taxon>
        <taxon>Thiotrichales</taxon>
        <taxon>Thiotrichaceae</taxon>
        <taxon>Thiothrix</taxon>
    </lineage>
</organism>
<dbReference type="RefSeq" id="WP_324693330.1">
    <property type="nucleotide sequence ID" value="NZ_JAYMYJ010000030.1"/>
</dbReference>
<protein>
    <submittedName>
        <fullName evidence="1">Uncharacterized protein</fullName>
    </submittedName>
</protein>
<gene>
    <name evidence="1" type="ORF">VSS37_03795</name>
</gene>
<reference evidence="2" key="1">
    <citation type="submission" date="2023-07" db="EMBL/GenBank/DDBJ databases">
        <title>The carbon used by Thiothrix.</title>
        <authorList>
            <person name="Chen L."/>
        </authorList>
    </citation>
    <scope>NUCLEOTIDE SEQUENCE [LARGE SCALE GENOMIC DNA]</scope>
</reference>
<name>A0ABU6CTG2_9GAMM</name>